<sequence>MKFLISLLFINFSFSQEITLKGNITDNQNRGIQSASVSVLDENEDILGYSFTNENGEYLISFDKPTNNTIIVEVACLGFQKASKKIDNNTNSTFNFQLEDKIENLQEVVVESGKKIRIEQDTTSIKVASFGNKTEQTVEDILKKLPGIEVLKDGTIKAHGKAIDKLLIEGEDMFDKNYKLLSKNLNAKVLDEVQILDNFEDNPIFKKLNNSDKVALNLKLKKGLQNVWFGNVTLGSGIVSENRWRESLNLGLLKKKIKFFYFGDYNNLGEKATDLINSNVIDRNSFGNDRFEYKAKSLYTISNNEIQFFSKSQSVFNKAFLNSLSFNSKFRKNLSLRGVIYLANDNQNQNSFAETNYNLESNPVSFTESNFYNNKKTLASTELELKYTPNDKNYITNLFILKNNPNKTANNLLFNSDQINQHSKTNNYTFYNHFNHTYQVSENKVLNNYFYIGNDKINEKSRIESPYLNSFLNVNTSEIVTQQANNKLFYIGNKSKLITKLKKLDITNSFQFEFNNEKFENDFIAENQNIPTYENNSELRQFSIVQDNTFRYNFSKKIDITANVNFQNTMFNNNNSETNIFYINPSLYFNIKKTGFGNFTVSYSENNSLPEINQLTTNFQLTDYRSFLIGTNYQKPLNTATTSFNYYFYNDEKRYSINTSLFYINSKSILNTSSNLTDDFNFNSYIQTKGSESYNFNFAIVNYIRKIKLASKIETNNSWTTIPLNVNSTEFETSKGFTNNIKYSGTTYFKLPINFDFGYSYNYFQSDFQGIKTENITKDAFLNANYKISKTILAESNNSLYFVNNQSYFFSNLVFSYTPKESRFSYRFLFNNILNENEYTYISINNYAYYKSSIQLVPRYLLGTVTFRF</sequence>
<dbReference type="RefSeq" id="WP_072782082.1">
    <property type="nucleotide sequence ID" value="NZ_CP045292.1"/>
</dbReference>
<dbReference type="AlphaFoldDB" id="A0A1M6E9Z0"/>
<keyword evidence="2" id="KW-1185">Reference proteome</keyword>
<evidence type="ECO:0000313" key="2">
    <source>
        <dbReference type="Proteomes" id="UP000184232"/>
    </source>
</evidence>
<reference evidence="1 2" key="1">
    <citation type="submission" date="2016-11" db="EMBL/GenBank/DDBJ databases">
        <authorList>
            <person name="Jaros S."/>
            <person name="Januszkiewicz K."/>
            <person name="Wedrychowicz H."/>
        </authorList>
    </citation>
    <scope>NUCLEOTIDE SEQUENCE [LARGE SCALE GENOMIC DNA]</scope>
    <source>
        <strain evidence="1 2">DSM 22807</strain>
    </source>
</reference>
<organism evidence="1 2">
    <name type="scientific">Flavobacterium haoranii</name>
    <dbReference type="NCBI Taxonomy" id="683124"/>
    <lineage>
        <taxon>Bacteria</taxon>
        <taxon>Pseudomonadati</taxon>
        <taxon>Bacteroidota</taxon>
        <taxon>Flavobacteriia</taxon>
        <taxon>Flavobacteriales</taxon>
        <taxon>Flavobacteriaceae</taxon>
        <taxon>Flavobacterium</taxon>
    </lineage>
</organism>
<accession>A0A1M6E9Z0</accession>
<dbReference type="InterPro" id="IPR008969">
    <property type="entry name" value="CarboxyPept-like_regulatory"/>
</dbReference>
<evidence type="ECO:0000313" key="1">
    <source>
        <dbReference type="EMBL" id="SHI82275.1"/>
    </source>
</evidence>
<name>A0A1M6E9Z0_9FLAO</name>
<dbReference type="SUPFAM" id="SSF56935">
    <property type="entry name" value="Porins"/>
    <property type="match status" value="1"/>
</dbReference>
<dbReference type="STRING" id="683124.SAMN05444337_0889"/>
<dbReference type="SUPFAM" id="SSF49464">
    <property type="entry name" value="Carboxypeptidase regulatory domain-like"/>
    <property type="match status" value="1"/>
</dbReference>
<dbReference type="OrthoDB" id="603275at2"/>
<proteinExistence type="predicted"/>
<gene>
    <name evidence="1" type="ORF">SAMN05444337_0889</name>
</gene>
<dbReference type="Pfam" id="PF13715">
    <property type="entry name" value="CarbopepD_reg_2"/>
    <property type="match status" value="1"/>
</dbReference>
<protein>
    <submittedName>
        <fullName evidence="1">Outer membrane receptor proteins, mostly Fe transport</fullName>
    </submittedName>
</protein>
<dbReference type="EMBL" id="FQZH01000001">
    <property type="protein sequence ID" value="SHI82275.1"/>
    <property type="molecule type" value="Genomic_DNA"/>
</dbReference>
<dbReference type="Proteomes" id="UP000184232">
    <property type="component" value="Unassembled WGS sequence"/>
</dbReference>
<keyword evidence="1" id="KW-0675">Receptor</keyword>
<dbReference type="Gene3D" id="2.60.40.1120">
    <property type="entry name" value="Carboxypeptidase-like, regulatory domain"/>
    <property type="match status" value="1"/>
</dbReference>